<dbReference type="Pfam" id="PF23598">
    <property type="entry name" value="LRR_14"/>
    <property type="match status" value="1"/>
</dbReference>
<dbReference type="InterPro" id="IPR056789">
    <property type="entry name" value="LRR_R13L1-DRL21"/>
</dbReference>
<evidence type="ECO:0000313" key="5">
    <source>
        <dbReference type="EMBL" id="GJN06291.1"/>
    </source>
</evidence>
<feature type="domain" description="Disease resistance R13L4/SHOC-2-like LRR" evidence="3">
    <location>
        <begin position="77"/>
        <end position="223"/>
    </location>
</feature>
<evidence type="ECO:0000259" key="3">
    <source>
        <dbReference type="Pfam" id="PF23598"/>
    </source>
</evidence>
<dbReference type="SMART" id="SM00369">
    <property type="entry name" value="LRR_TYP"/>
    <property type="match status" value="4"/>
</dbReference>
<dbReference type="InterPro" id="IPR003591">
    <property type="entry name" value="Leu-rich_rpt_typical-subtyp"/>
</dbReference>
<comment type="caution">
    <text evidence="5">The sequence shown here is derived from an EMBL/GenBank/DDBJ whole genome shotgun (WGS) entry which is preliminary data.</text>
</comment>
<dbReference type="PANTHER" id="PTHR47186:SF18">
    <property type="entry name" value="RX N-TERMINAL DOMAIN-CONTAINING PROTEIN"/>
    <property type="match status" value="1"/>
</dbReference>
<evidence type="ECO:0000256" key="2">
    <source>
        <dbReference type="ARBA" id="ARBA00022737"/>
    </source>
</evidence>
<dbReference type="Proteomes" id="UP001054889">
    <property type="component" value="Unassembled WGS sequence"/>
</dbReference>
<proteinExistence type="predicted"/>
<organism evidence="5 6">
    <name type="scientific">Eleusine coracana subsp. coracana</name>
    <dbReference type="NCBI Taxonomy" id="191504"/>
    <lineage>
        <taxon>Eukaryota</taxon>
        <taxon>Viridiplantae</taxon>
        <taxon>Streptophyta</taxon>
        <taxon>Embryophyta</taxon>
        <taxon>Tracheophyta</taxon>
        <taxon>Spermatophyta</taxon>
        <taxon>Magnoliopsida</taxon>
        <taxon>Liliopsida</taxon>
        <taxon>Poales</taxon>
        <taxon>Poaceae</taxon>
        <taxon>PACMAD clade</taxon>
        <taxon>Chloridoideae</taxon>
        <taxon>Cynodonteae</taxon>
        <taxon>Eleusininae</taxon>
        <taxon>Eleusine</taxon>
    </lineage>
</organism>
<accession>A0AAV5D7R8</accession>
<dbReference type="PANTHER" id="PTHR47186">
    <property type="entry name" value="LEUCINE-RICH REPEAT-CONTAINING PROTEIN 57"/>
    <property type="match status" value="1"/>
</dbReference>
<protein>
    <submittedName>
        <fullName evidence="5">Uncharacterized protein</fullName>
    </submittedName>
</protein>
<dbReference type="InterPro" id="IPR055414">
    <property type="entry name" value="LRR_R13L4/SHOC2-like"/>
</dbReference>
<evidence type="ECO:0000256" key="1">
    <source>
        <dbReference type="ARBA" id="ARBA00022614"/>
    </source>
</evidence>
<dbReference type="SUPFAM" id="SSF52058">
    <property type="entry name" value="L domain-like"/>
    <property type="match status" value="3"/>
</dbReference>
<name>A0AAV5D7R8_ELECO</name>
<dbReference type="Pfam" id="PF25019">
    <property type="entry name" value="LRR_R13L1-DRL21"/>
    <property type="match status" value="1"/>
</dbReference>
<keyword evidence="2" id="KW-0677">Repeat</keyword>
<feature type="domain" description="R13L1/DRL21-like LRR repeat region" evidence="4">
    <location>
        <begin position="331"/>
        <end position="451"/>
    </location>
</feature>
<reference evidence="5" key="2">
    <citation type="submission" date="2021-12" db="EMBL/GenBank/DDBJ databases">
        <title>Resequencing data analysis of finger millet.</title>
        <authorList>
            <person name="Hatakeyama M."/>
            <person name="Aluri S."/>
            <person name="Balachadran M.T."/>
            <person name="Sivarajan S.R."/>
            <person name="Poveda L."/>
            <person name="Shimizu-Inatsugi R."/>
            <person name="Schlapbach R."/>
            <person name="Sreeman S.M."/>
            <person name="Shimizu K.K."/>
        </authorList>
    </citation>
    <scope>NUCLEOTIDE SEQUENCE</scope>
</reference>
<dbReference type="Gene3D" id="3.80.10.10">
    <property type="entry name" value="Ribonuclease Inhibitor"/>
    <property type="match status" value="4"/>
</dbReference>
<keyword evidence="1" id="KW-0433">Leucine-rich repeat</keyword>
<dbReference type="InterPro" id="IPR032675">
    <property type="entry name" value="LRR_dom_sf"/>
</dbReference>
<evidence type="ECO:0000313" key="6">
    <source>
        <dbReference type="Proteomes" id="UP001054889"/>
    </source>
</evidence>
<evidence type="ECO:0000259" key="4">
    <source>
        <dbReference type="Pfam" id="PF25019"/>
    </source>
</evidence>
<dbReference type="InterPro" id="IPR006553">
    <property type="entry name" value="Leu-rich_rpt_Cys-con_subtyp"/>
</dbReference>
<keyword evidence="6" id="KW-1185">Reference proteome</keyword>
<gene>
    <name evidence="5" type="primary">ga24004</name>
    <name evidence="5" type="ORF">PR202_ga24004</name>
</gene>
<dbReference type="SMART" id="SM00367">
    <property type="entry name" value="LRR_CC"/>
    <property type="match status" value="5"/>
</dbReference>
<dbReference type="EMBL" id="BQKI01000012">
    <property type="protein sequence ID" value="GJN06291.1"/>
    <property type="molecule type" value="Genomic_DNA"/>
</dbReference>
<sequence length="759" mass="85729">MHDLVHDLVISVMGDELLDASKEFIKCGASNCRYAFLADCSKPLSSYVTYPDKIRALRFLGSGKTGQCSIGFSTAKYLRVLELGESSLKKLPSSIGQLKLLRYLNAPGIKDRVIPSCITKLSKLIYLSLRESDELLALPESCCKVIDKLPESFGKLGSLVHLDLSYCQRLKAIPEALCSLTKLQHLNLSNCKHLFSGSKGLYEVICELTKLRYLNLSASMKVSDFKRGVSAHSVLDKISALSNLEHLDLSHGYFESLPDSFCILQKLHTLDLTDCQLLQELPTNMDRMVNLKFLIGSNCRTIPINKKLIPLPTFMVHDVEGEQSSNLILLKDVNPPKLEISRLENVKSIEEARRIELMEKQSLEDLTLDWTRRTRRYVEHMELLRELVPPISLKRFVLQHYNNVSFPTWLTGIAIYLPNLVTVELKGLSQCSNIPPLGELENLKYLNLEAMPSITKIDKGFCSDRMKVFPRLEELTISDMENLKEWSTTYSCSESVVDEFMFPGLKNLAIIRCPKLRVKPCPPRVKNTWSIEDSDDVLSQWEDGVLHTVCSTSSAPMVRALNVRPCMEPLHQWKLLHHLPALSELNIYGCKDLRISPEVTRALTSLQSLSFNHCSDIKELSPWLGDLTSLQSLSLWDCSGIQELPPWLGGLTSLKSLLLTNCLGIQALPEELGGCVSLEILSIKFCKGITSLPESIPKLTSLGRLTVWGCPELRKWCELEENKTKIDHIKEVCVLVLCYRPFFTLIPFRLSWSQSLYIL</sequence>
<dbReference type="AlphaFoldDB" id="A0AAV5D7R8"/>
<reference evidence="5" key="1">
    <citation type="journal article" date="2018" name="DNA Res.">
        <title>Multiple hybrid de novo genome assembly of finger millet, an orphan allotetraploid crop.</title>
        <authorList>
            <person name="Hatakeyama M."/>
            <person name="Aluri S."/>
            <person name="Balachadran M.T."/>
            <person name="Sivarajan S.R."/>
            <person name="Patrignani A."/>
            <person name="Gruter S."/>
            <person name="Poveda L."/>
            <person name="Shimizu-Inatsugi R."/>
            <person name="Baeten J."/>
            <person name="Francoijs K.J."/>
            <person name="Nataraja K.N."/>
            <person name="Reddy Y.A.N."/>
            <person name="Phadnis S."/>
            <person name="Ravikumar R.L."/>
            <person name="Schlapbach R."/>
            <person name="Sreeman S.M."/>
            <person name="Shimizu K.K."/>
        </authorList>
    </citation>
    <scope>NUCLEOTIDE SEQUENCE</scope>
</reference>